<dbReference type="OrthoDB" id="645138at2"/>
<reference evidence="1 2" key="1">
    <citation type="submission" date="2018-06" db="EMBL/GenBank/DDBJ databases">
        <title>Genomic Encyclopedia of Archaeal and Bacterial Type Strains, Phase II (KMG-II): from individual species to whole genera.</title>
        <authorList>
            <person name="Goeker M."/>
        </authorList>
    </citation>
    <scope>NUCLEOTIDE SEQUENCE [LARGE SCALE GENOMIC DNA]</scope>
    <source>
        <strain evidence="1 2">DSM 23857</strain>
    </source>
</reference>
<keyword evidence="2" id="KW-1185">Reference proteome</keyword>
<accession>A0A327Q7H6</accession>
<comment type="caution">
    <text evidence="1">The sequence shown here is derived from an EMBL/GenBank/DDBJ whole genome shotgun (WGS) entry which is preliminary data.</text>
</comment>
<dbReference type="AlphaFoldDB" id="A0A327Q7H6"/>
<dbReference type="EMBL" id="QLLL01000014">
    <property type="protein sequence ID" value="RAI97726.1"/>
    <property type="molecule type" value="Genomic_DNA"/>
</dbReference>
<dbReference type="RefSeq" id="WP_111600403.1">
    <property type="nucleotide sequence ID" value="NZ_QLLL01000014.1"/>
</dbReference>
<dbReference type="Proteomes" id="UP000249547">
    <property type="component" value="Unassembled WGS sequence"/>
</dbReference>
<evidence type="ECO:0000313" key="2">
    <source>
        <dbReference type="Proteomes" id="UP000249547"/>
    </source>
</evidence>
<gene>
    <name evidence="1" type="ORF">LX64_05030</name>
</gene>
<protein>
    <submittedName>
        <fullName evidence="1">Uncharacterized protein</fullName>
    </submittedName>
</protein>
<evidence type="ECO:0000313" key="1">
    <source>
        <dbReference type="EMBL" id="RAI97726.1"/>
    </source>
</evidence>
<organism evidence="1 2">
    <name type="scientific">Chitinophaga skermanii</name>
    <dbReference type="NCBI Taxonomy" id="331697"/>
    <lineage>
        <taxon>Bacteria</taxon>
        <taxon>Pseudomonadati</taxon>
        <taxon>Bacteroidota</taxon>
        <taxon>Chitinophagia</taxon>
        <taxon>Chitinophagales</taxon>
        <taxon>Chitinophagaceae</taxon>
        <taxon>Chitinophaga</taxon>
    </lineage>
</organism>
<sequence>MSKTNSIQLKNKDKVSVYQTKNGVITTEKTSTPLNENNKKNMRTISLRNEFAEAVHATTQFRGRFKSAAQQIKDGTVHQRLVASFRKLLQKDTVHERGERMVEYGDLTMIQGFEFNDKSKFGINFNAPYEVAVNRVDGLASISIPSFVPQEELKEHTNATHFKLIASVAAFNFETGENAGLVLNSAKFPISTDPTTDINFDLPFTPNESRHLFISLGIVFTEVLDARDYALYGGEHNALRIIKVLPKV</sequence>
<name>A0A327Q7H6_9BACT</name>
<proteinExistence type="predicted"/>